<dbReference type="GO" id="GO:0003676">
    <property type="term" value="F:nucleic acid binding"/>
    <property type="evidence" value="ECO:0007669"/>
    <property type="project" value="InterPro"/>
</dbReference>
<evidence type="ECO:0000313" key="1">
    <source>
        <dbReference type="EMBL" id="KAA0041287.1"/>
    </source>
</evidence>
<dbReference type="AlphaFoldDB" id="A0A5A7TI31"/>
<reference evidence="1 2" key="1">
    <citation type="submission" date="2019-08" db="EMBL/GenBank/DDBJ databases">
        <title>Draft genome sequences of two oriental melons (Cucumis melo L. var makuwa).</title>
        <authorList>
            <person name="Kwon S.-Y."/>
        </authorList>
    </citation>
    <scope>NUCLEOTIDE SEQUENCE [LARGE SCALE GENOMIC DNA]</scope>
    <source>
        <strain evidence="2">cv. SW 3</strain>
        <tissue evidence="1">Leaf</tissue>
    </source>
</reference>
<comment type="caution">
    <text evidence="1">The sequence shown here is derived from an EMBL/GenBank/DDBJ whole genome shotgun (WGS) entry which is preliminary data.</text>
</comment>
<organism evidence="1 2">
    <name type="scientific">Cucumis melo var. makuwa</name>
    <name type="common">Oriental melon</name>
    <dbReference type="NCBI Taxonomy" id="1194695"/>
    <lineage>
        <taxon>Eukaryota</taxon>
        <taxon>Viridiplantae</taxon>
        <taxon>Streptophyta</taxon>
        <taxon>Embryophyta</taxon>
        <taxon>Tracheophyta</taxon>
        <taxon>Spermatophyta</taxon>
        <taxon>Magnoliopsida</taxon>
        <taxon>eudicotyledons</taxon>
        <taxon>Gunneridae</taxon>
        <taxon>Pentapetalae</taxon>
        <taxon>rosids</taxon>
        <taxon>fabids</taxon>
        <taxon>Cucurbitales</taxon>
        <taxon>Cucurbitaceae</taxon>
        <taxon>Benincaseae</taxon>
        <taxon>Cucumis</taxon>
    </lineage>
</organism>
<dbReference type="OrthoDB" id="3364639at2759"/>
<dbReference type="STRING" id="1194695.A0A5A7TI31"/>
<evidence type="ECO:0000313" key="2">
    <source>
        <dbReference type="Proteomes" id="UP000321393"/>
    </source>
</evidence>
<dbReference type="EMBL" id="SSTE01016683">
    <property type="protein sequence ID" value="KAA0041287.1"/>
    <property type="molecule type" value="Genomic_DNA"/>
</dbReference>
<gene>
    <name evidence="1" type="ORF">E6C27_scaffold128G002790</name>
</gene>
<protein>
    <submittedName>
        <fullName evidence="1">Integrase</fullName>
    </submittedName>
</protein>
<sequence>MTALGIVDVEVVAKGVKEDGELQKIIALLKTNPEGKSRYQLNKSESLSPIGLLQPLPLLELILKDGTMDFIEGLSKVGGYDSIMVVVDRLRKLWLFHCSQPSLYNKHVADVFSERVVSKQGIPKSIIIDRDNIILSNF</sequence>
<dbReference type="InterPro" id="IPR036397">
    <property type="entry name" value="RNaseH_sf"/>
</dbReference>
<dbReference type="Gene3D" id="3.30.420.10">
    <property type="entry name" value="Ribonuclease H-like superfamily/Ribonuclease H"/>
    <property type="match status" value="1"/>
</dbReference>
<dbReference type="InterPro" id="IPR012337">
    <property type="entry name" value="RNaseH-like_sf"/>
</dbReference>
<dbReference type="SUPFAM" id="SSF53098">
    <property type="entry name" value="Ribonuclease H-like"/>
    <property type="match status" value="1"/>
</dbReference>
<accession>A0A5A7TI31</accession>
<dbReference type="PANTHER" id="PTHR35046:SF9">
    <property type="entry name" value="RNA-DIRECTED DNA POLYMERASE"/>
    <property type="match status" value="1"/>
</dbReference>
<dbReference type="Proteomes" id="UP000321393">
    <property type="component" value="Unassembled WGS sequence"/>
</dbReference>
<dbReference type="PANTHER" id="PTHR35046">
    <property type="entry name" value="ZINC KNUCKLE (CCHC-TYPE) FAMILY PROTEIN"/>
    <property type="match status" value="1"/>
</dbReference>
<proteinExistence type="predicted"/>
<name>A0A5A7TI31_CUCMM</name>